<feature type="transmembrane region" description="Helical" evidence="1">
    <location>
        <begin position="118"/>
        <end position="138"/>
    </location>
</feature>
<feature type="transmembrane region" description="Helical" evidence="1">
    <location>
        <begin position="52"/>
        <end position="72"/>
    </location>
</feature>
<keyword evidence="1" id="KW-0472">Membrane</keyword>
<feature type="transmembrane region" description="Helical" evidence="1">
    <location>
        <begin position="20"/>
        <end position="40"/>
    </location>
</feature>
<sequence length="230" mass="25754">MNDSMNELLNLGTSQLQNPTLIITGILTSFVIALIIVYIYRKTHRGLSYSQSFVVTLIFVTMVAAVAMMVIGNNVARAFGLLGAFSIIRFRTVVKEPKDISYIFFALIEGMAVGTGSYLIAIISTILFSIILITLHRFNFGSYQPKRYLLSFLVGSEVRHEENISAIFNKYLKNSLLLNVNSKDDGKMREMIYDIDFFEKGKSGPFVSELASVQGVEKARIITSTTDIEY</sequence>
<evidence type="ECO:0008006" key="4">
    <source>
        <dbReference type="Google" id="ProtNLM"/>
    </source>
</evidence>
<protein>
    <recommendedName>
        <fullName evidence="4">DUF4956 domain-containing protein</fullName>
    </recommendedName>
</protein>
<gene>
    <name evidence="2" type="ORF">A3G52_03520</name>
</gene>
<comment type="caution">
    <text evidence="2">The sequence shown here is derived from an EMBL/GenBank/DDBJ whole genome shotgun (WGS) entry which is preliminary data.</text>
</comment>
<dbReference type="EMBL" id="MHSK01000024">
    <property type="protein sequence ID" value="OHA41877.1"/>
    <property type="molecule type" value="Genomic_DNA"/>
</dbReference>
<reference evidence="2 3" key="1">
    <citation type="journal article" date="2016" name="Nat. Commun.">
        <title>Thousands of microbial genomes shed light on interconnected biogeochemical processes in an aquifer system.</title>
        <authorList>
            <person name="Anantharaman K."/>
            <person name="Brown C.T."/>
            <person name="Hug L.A."/>
            <person name="Sharon I."/>
            <person name="Castelle C.J."/>
            <person name="Probst A.J."/>
            <person name="Thomas B.C."/>
            <person name="Singh A."/>
            <person name="Wilkins M.J."/>
            <person name="Karaoz U."/>
            <person name="Brodie E.L."/>
            <person name="Williams K.H."/>
            <person name="Hubbard S.S."/>
            <person name="Banfield J.F."/>
        </authorList>
    </citation>
    <scope>NUCLEOTIDE SEQUENCE [LARGE SCALE GENOMIC DNA]</scope>
</reference>
<dbReference type="AlphaFoldDB" id="A0A1G2P0K5"/>
<dbReference type="Pfam" id="PF16316">
    <property type="entry name" value="DUF4956"/>
    <property type="match status" value="1"/>
</dbReference>
<evidence type="ECO:0000256" key="1">
    <source>
        <dbReference type="SAM" id="Phobius"/>
    </source>
</evidence>
<evidence type="ECO:0000313" key="2">
    <source>
        <dbReference type="EMBL" id="OHA41877.1"/>
    </source>
</evidence>
<keyword evidence="1" id="KW-0812">Transmembrane</keyword>
<organism evidence="2 3">
    <name type="scientific">Candidatus Taylorbacteria bacterium RIFCSPLOWO2_12_FULL_43_20</name>
    <dbReference type="NCBI Taxonomy" id="1802332"/>
    <lineage>
        <taxon>Bacteria</taxon>
        <taxon>Candidatus Tayloriibacteriota</taxon>
    </lineage>
</organism>
<keyword evidence="1" id="KW-1133">Transmembrane helix</keyword>
<proteinExistence type="predicted"/>
<evidence type="ECO:0000313" key="3">
    <source>
        <dbReference type="Proteomes" id="UP000177269"/>
    </source>
</evidence>
<name>A0A1G2P0K5_9BACT</name>
<dbReference type="Proteomes" id="UP000177269">
    <property type="component" value="Unassembled WGS sequence"/>
</dbReference>
<dbReference type="InterPro" id="IPR032531">
    <property type="entry name" value="DUF4956"/>
</dbReference>
<accession>A0A1G2P0K5</accession>